<comment type="caution">
    <text evidence="2">The sequence shown here is derived from an EMBL/GenBank/DDBJ whole genome shotgun (WGS) entry which is preliminary data.</text>
</comment>
<feature type="domain" description="NADP-dependent oxidoreductase" evidence="1">
    <location>
        <begin position="8"/>
        <end position="83"/>
    </location>
</feature>
<dbReference type="InterPro" id="IPR036812">
    <property type="entry name" value="NAD(P)_OxRdtase_dom_sf"/>
</dbReference>
<evidence type="ECO:0000259" key="1">
    <source>
        <dbReference type="Pfam" id="PF00248"/>
    </source>
</evidence>
<dbReference type="EMBL" id="BARW01022518">
    <property type="protein sequence ID" value="GAJ00239.1"/>
    <property type="molecule type" value="Genomic_DNA"/>
</dbReference>
<dbReference type="Pfam" id="PF00248">
    <property type="entry name" value="Aldo_ket_red"/>
    <property type="match status" value="1"/>
</dbReference>
<dbReference type="PANTHER" id="PTHR43312:SF1">
    <property type="entry name" value="NADP-DEPENDENT OXIDOREDUCTASE DOMAIN-CONTAINING PROTEIN"/>
    <property type="match status" value="1"/>
</dbReference>
<dbReference type="InterPro" id="IPR023210">
    <property type="entry name" value="NADP_OxRdtase_dom"/>
</dbReference>
<dbReference type="AlphaFoldDB" id="X1T4S0"/>
<feature type="non-terminal residue" evidence="2">
    <location>
        <position position="1"/>
    </location>
</feature>
<sequence>SFINNGVVEALLEEKKKGKVRFIGFSCHNPDIIDRFYEVADFSTLMIPVNFVSTEFVDKNYKKLVKNDIGIMGMKPLGGGRIEDARVSLKYINQYEKVVPVIGMQSIEELEENLELINIKEPLDVVQLGERLSGRQEVGGSSPLISTNRSRPVRNMVDPCFLGLEKTD</sequence>
<protein>
    <recommendedName>
        <fullName evidence="1">NADP-dependent oxidoreductase domain-containing protein</fullName>
    </recommendedName>
</protein>
<reference evidence="2" key="1">
    <citation type="journal article" date="2014" name="Front. Microbiol.">
        <title>High frequency of phylogenetically diverse reductive dehalogenase-homologous genes in deep subseafloor sedimentary metagenomes.</title>
        <authorList>
            <person name="Kawai M."/>
            <person name="Futagami T."/>
            <person name="Toyoda A."/>
            <person name="Takaki Y."/>
            <person name="Nishi S."/>
            <person name="Hori S."/>
            <person name="Arai W."/>
            <person name="Tsubouchi T."/>
            <person name="Morono Y."/>
            <person name="Uchiyama I."/>
            <person name="Ito T."/>
            <person name="Fujiyama A."/>
            <person name="Inagaki F."/>
            <person name="Takami H."/>
        </authorList>
    </citation>
    <scope>NUCLEOTIDE SEQUENCE</scope>
    <source>
        <strain evidence="2">Expedition CK06-06</strain>
    </source>
</reference>
<accession>X1T4S0</accession>
<organism evidence="2">
    <name type="scientific">marine sediment metagenome</name>
    <dbReference type="NCBI Taxonomy" id="412755"/>
    <lineage>
        <taxon>unclassified sequences</taxon>
        <taxon>metagenomes</taxon>
        <taxon>ecological metagenomes</taxon>
    </lineage>
</organism>
<evidence type="ECO:0000313" key="2">
    <source>
        <dbReference type="EMBL" id="GAJ00239.1"/>
    </source>
</evidence>
<dbReference type="InterPro" id="IPR053135">
    <property type="entry name" value="AKR2_Oxidoreductase"/>
</dbReference>
<dbReference type="Gene3D" id="3.20.20.100">
    <property type="entry name" value="NADP-dependent oxidoreductase domain"/>
    <property type="match status" value="1"/>
</dbReference>
<dbReference type="SUPFAM" id="SSF51430">
    <property type="entry name" value="NAD(P)-linked oxidoreductase"/>
    <property type="match status" value="1"/>
</dbReference>
<gene>
    <name evidence="2" type="ORF">S12H4_37557</name>
</gene>
<dbReference type="PANTHER" id="PTHR43312">
    <property type="entry name" value="D-THREO-ALDOSE 1-DEHYDROGENASE"/>
    <property type="match status" value="1"/>
</dbReference>
<name>X1T4S0_9ZZZZ</name>
<dbReference type="AntiFam" id="ANF00010">
    <property type="entry name" value="tRNA translation"/>
</dbReference>
<proteinExistence type="predicted"/>